<dbReference type="Proteomes" id="UP001164187">
    <property type="component" value="Chromosome"/>
</dbReference>
<evidence type="ECO:0000313" key="2">
    <source>
        <dbReference type="EMBL" id="WAW15380.1"/>
    </source>
</evidence>
<keyword evidence="1" id="KW-0472">Membrane</keyword>
<keyword evidence="1" id="KW-1133">Transmembrane helix</keyword>
<dbReference type="EMBL" id="CP114052">
    <property type="protein sequence ID" value="WAW15380.1"/>
    <property type="molecule type" value="Genomic_DNA"/>
</dbReference>
<reference evidence="2" key="1">
    <citation type="submission" date="2022-12" db="EMBL/GenBank/DDBJ databases">
        <title>Peptostreptococcus.</title>
        <authorList>
            <person name="Lee S.H."/>
        </authorList>
    </citation>
    <scope>NUCLEOTIDE SEQUENCE</scope>
    <source>
        <strain evidence="2">CBA3647</strain>
    </source>
</reference>
<gene>
    <name evidence="2" type="ORF">O0R46_02745</name>
</gene>
<feature type="transmembrane region" description="Helical" evidence="1">
    <location>
        <begin position="9"/>
        <end position="30"/>
    </location>
</feature>
<keyword evidence="1" id="KW-0812">Transmembrane</keyword>
<dbReference type="RefSeq" id="WP_269312052.1">
    <property type="nucleotide sequence ID" value="NZ_CP114052.1"/>
</dbReference>
<keyword evidence="3" id="KW-1185">Reference proteome</keyword>
<organism evidence="2 3">
    <name type="scientific">Peptostreptococcus equinus</name>
    <dbReference type="NCBI Taxonomy" id="3003601"/>
    <lineage>
        <taxon>Bacteria</taxon>
        <taxon>Bacillati</taxon>
        <taxon>Bacillota</taxon>
        <taxon>Clostridia</taxon>
        <taxon>Peptostreptococcales</taxon>
        <taxon>Peptostreptococcaceae</taxon>
        <taxon>Peptostreptococcus</taxon>
    </lineage>
</organism>
<accession>A0ABY7JQI8</accession>
<name>A0ABY7JQI8_9FIRM</name>
<evidence type="ECO:0000313" key="3">
    <source>
        <dbReference type="Proteomes" id="UP001164187"/>
    </source>
</evidence>
<evidence type="ECO:0000256" key="1">
    <source>
        <dbReference type="SAM" id="Phobius"/>
    </source>
</evidence>
<protein>
    <submittedName>
        <fullName evidence="2">Uncharacterized protein</fullName>
    </submittedName>
</protein>
<proteinExistence type="predicted"/>
<sequence length="67" mass="7614">MLKAFLNSVILDTNVFVVGVVAKVLVFLTIDFLLSLFTFLFVVKLEFILEVSFLLMGSVDKLVLRFK</sequence>